<dbReference type="InterPro" id="IPR038980">
    <property type="entry name" value="ATM_plant"/>
</dbReference>
<dbReference type="GO" id="GO:0035556">
    <property type="term" value="P:intracellular signal transduction"/>
    <property type="evidence" value="ECO:0007669"/>
    <property type="project" value="UniProtKB-ARBA"/>
</dbReference>
<evidence type="ECO:0000256" key="1">
    <source>
        <dbReference type="ARBA" id="ARBA00004123"/>
    </source>
</evidence>
<dbReference type="InterPro" id="IPR021668">
    <property type="entry name" value="TAN"/>
</dbReference>
<evidence type="ECO:0000256" key="2">
    <source>
        <dbReference type="ARBA" id="ARBA00010769"/>
    </source>
</evidence>
<dbReference type="Proteomes" id="UP000184267">
    <property type="component" value="Unassembled WGS sequence"/>
</dbReference>
<evidence type="ECO:0000256" key="15">
    <source>
        <dbReference type="ARBA" id="ARBA00048679"/>
    </source>
</evidence>
<name>A0A1M2VTL7_TRAPU</name>
<dbReference type="GO" id="GO:0106310">
    <property type="term" value="F:protein serine kinase activity"/>
    <property type="evidence" value="ECO:0007669"/>
    <property type="project" value="RHEA"/>
</dbReference>
<dbReference type="GO" id="GO:0005634">
    <property type="term" value="C:nucleus"/>
    <property type="evidence" value="ECO:0007669"/>
    <property type="project" value="UniProtKB-SubCell"/>
</dbReference>
<evidence type="ECO:0000256" key="5">
    <source>
        <dbReference type="ARBA" id="ARBA00014619"/>
    </source>
</evidence>
<dbReference type="GO" id="GO:0005524">
    <property type="term" value="F:ATP binding"/>
    <property type="evidence" value="ECO:0007669"/>
    <property type="project" value="UniProtKB-KW"/>
</dbReference>
<dbReference type="Pfam" id="PF11640">
    <property type="entry name" value="TAN"/>
    <property type="match status" value="1"/>
</dbReference>
<dbReference type="PROSITE" id="PS51189">
    <property type="entry name" value="FAT"/>
    <property type="match status" value="1"/>
</dbReference>
<keyword evidence="16" id="KW-0779">Telomere</keyword>
<feature type="compositionally biased region" description="Polar residues" evidence="17">
    <location>
        <begin position="210"/>
        <end position="228"/>
    </location>
</feature>
<dbReference type="SUPFAM" id="SSF48371">
    <property type="entry name" value="ARM repeat"/>
    <property type="match status" value="1"/>
</dbReference>
<evidence type="ECO:0000256" key="9">
    <source>
        <dbReference type="ARBA" id="ARBA00022763"/>
    </source>
</evidence>
<keyword evidence="7 16" id="KW-0808">Transferase</keyword>
<evidence type="ECO:0000256" key="11">
    <source>
        <dbReference type="ARBA" id="ARBA00022840"/>
    </source>
</evidence>
<dbReference type="STRING" id="154538.A0A1M2VTL7"/>
<evidence type="ECO:0000256" key="8">
    <source>
        <dbReference type="ARBA" id="ARBA00022741"/>
    </source>
</evidence>
<dbReference type="OrthoDB" id="381190at2759"/>
<sequence>MSRLDEKTLNGAINDLKSDKETVREKGVKNVREAFSHPSAFARFNKTSEPKGWMIIFQGLLEAYQNQRKRCISKLGSVSAFEGAGSSDRSVARLTEISSTLRYMISNSKEYLDTAEIKVLLKHLPDGIIYQGNLVTAVASDFAHAIESLLSWRPHLQAMPDSMWHTILAISFNTVLGRPPRRTLADHLDEQNPEEASEYDEASESDLSSPVASSSNPPRQTRGVSSASLKRPRRDSVSTRGNVRPGLSTGQGAVRQPISMQAPFMRIVTLLLRSPTAPILSYSAEVDKEEPHSFPRRLLTYFSHFLRVHAVDSSLRHDYLSGLSATLSHYTLNCRLHVAVFSADVWESLVAMWSAKDGEKSDDVVIILRMLFPVLTAEPLKGEPTVGRTKALRMLWQAAEVIGSRNSLNIGLDSLQSRVTDGHDCANAKQVFTSRTFQYGWGLSRTRALAWTALELQADCAEMIHLHSESSYSTPTSGRKKQKLENPIVALLHTIQSPTPRDTKIRHLQVLLFFAERHWLVLDEQLRKDFITSLTSLVSFEDADIQSWTFMCLAAIAHADCAAPPSSAVDHHPASDLAVLWDPVWTHAMRRANVPAVSRAACHAAHVLLLHLKRLLSSQRVLGEIESFVKDLDVQGPAYPYDSVCSFMVLCLRFANQDVRLYRMQMEEKVLSWLTEAWRIDVGRRTAMPMHTVAHIHALLEAITGSSRRVRLRCDIMLPPCPIVDAMVEEIQTRVIRDFQLHARLPPYEPSHSTASTAGALPASTPDGGAERPLVEDVDTADLSPPRGRERRISAFLLKSLEAMTTALGASLETFSKPTVETLRSSLDFAVSALFFEASLILNGIQSNRRVIQASCKLVGTVAPSLSDQRWEAHERRLLLGALDPVVLADDDNDDQASLGWEALVAPGERTGIRTEVLHRLLSSPGANHTDRALRHALQKAVFRSADVQDAFADLLKGLRDVLRMTIERSASKSSCKKADDFAPALDTSVSAEAAQKLSAIATHDSHIVRSCISALTVVPILQSSSGEPTHDRELSELVSQCESDQYLVIAPPFLDEVEHRRLHLSRSTIKEILLQVGDLCSGYAYKNNVSSQLLVVRSIEATAHLWRGPTMVEDPEVGGVARFYCMQCVRILKKTSQRSWRVRDAIIRFLDKHLALDPKQEGWSMPDGHGDHPSPGDFPAAILPTFGLDVDIRIRFRVAAASPRLFTVGRLAGRDSMDVYTEIRTRLSTDEERFEHILTRFLSLGNMVISEASVRRGAYWHLLEISFFQQNFNPYLKATLMGITIRLGMERFADLFNCYSSQFAYSMRAANIDIFRFPPDLLGYRDRRECAEVTFRAFTPTNLLGNGMAEEVETGKELFSRHCQAIQKSEEDVIRECFPELIAHQIVFWLDRYGDADDQDLMERELDGVLMAKTRLVKREELFRQRLQQNVDHVVVSILSTLEDNDVSGNGPIVAALQLNGADVAVETFLSITKYRVLDTFDAHKPNLPCYGTHTVLRALVWYCSRVQDGSSPAVTYHVLHHLFADIERSPLVNEQYRLLNALCLWISCHHVHFQDTSLLRVLMRRTTALFAQSDLAHSAQSLLEWSMSLYKTHVAKPDHRLADILIRTSTLAHEFLETTKTSYLVELGTQLMAWVETQADSLRKSKSLRKLVIRALAAWPRELPPSLRSACDNLHLPDLLSALKEHGVSSSKFRLVRKIYDVASRENTTNTGGGRDFGSSDFWRLKACIPPREYLVDSDIDAFTSLLVLHHGRIDSLGSEQFAPETVCSRHRKSAEAKPVASHVKGFAPRADIDLARSAIILSLLAMLDTSPAPQVHVVYTTLRAVMSVPSSETFVDATLPSETRRELDYMRAFREPRLEHAAPDLPSIFASEETVNLASDFPGWITRVATLLCDTLGTHDAFFSPLSSLLRTDHAFAEDVLPVLCHSLLQIEFDDHAHLSPTSLKTLLSNYLSSVLAYDDADVSCHRAIINVVLHLRSFHPSHPPPSSKEGHSHTFQSRIAHAHDALAHDKWLSIDFALLGSCAIKCGAYTTALLFLELAKEHPRSKVGSENISTEAILFEIYSHIDEPDGFYGIQTDDLRNFLVRRLRHENQWDKAFRYHGAVLESGASGATDTDGIIQALYSFGFNNLAMKTLQQFSDSDNSLGTGTLAYNLGWRAETWDLPDTLASDDSGETLYLAMRAVYRERNGHVVDSVTRRAFMLEMQRLRDLGGENFTEIRRVAQNLMCLGQIRQWRGSEAQMDLRAGTINGDRWRSFTSLEPEFDFGNIEAIMTTRISLIRSLRQKEQREQIGDLLSPFCAALLDLEKTCLLCLSERARDANEVQVSLNSITRAQALEKHPSSSIAREFSNVLWLMKEPKLAIKALGALVTPPTEGMLLDDVPSRLQNASLMAQLGTWSAEASMKKPSQIVTDCFTPAADIILAADIQSAVEKDGSVASIFHQYAIFAERQYHAISKSPDALRWKLYIDRKKEEMKRRAVELKRAQHNNSADYRSLFQQQQQADKLLRQDQERAKEQLGQRTSFLSLAVEMYSRCLSASDSFDDDSPIRLCSLWLANFDSDDATLRFEEALARVPSRKFVFLAHQLTARLWNPEQGAPSPNQSILQGIIQRMCREHPFHTLFPLYCLKVDRAASQASSSRRQSGRHASQSSSQMERGVAATDLFNKLRADPLSSERVRNVELVCDASLQWAKYPIKGKTIKDNKVPDDLLIRQIKHVKVPVITAHTPIDPTTRYEDCAWIDHFDTQYTTAGGVNLPKIINCRGYDGKYYKQLYKGEGDDDLRQDAVMEQVFDLVNIVLRRDRETKRRNLSVRGYKVIPLDPQAGVLEFVENTMPLATWLLPAHIRYRPKDLSDPDPDPRRFITGASKTEWHDNPEGVIQRFLQSRETYKPVMRHYFTEKHKTPMSWYTMRLHYARSVATNSIVGHVLGVGDRHTSNILIDNKTGEVVHIDLGIAFEQGKLLPQPERVPFRLTADMVDGLGISGTQGVFQRCAEETLRVLRDGSEIILTVLEVFKYDPLHSWTASELKIKRAQASVPDETAQLTGEAFRFAIGIDMASGAADEAADRALSAVARKLDKTLSVEYTVNELITEASDPSNLALMYIGWAPYW</sequence>
<feature type="compositionally biased region" description="Low complexity" evidence="17">
    <location>
        <begin position="2639"/>
        <end position="2655"/>
    </location>
</feature>
<keyword evidence="12 16" id="KW-0539">Nucleus</keyword>
<comment type="subcellular location">
    <subcellularLocation>
        <location evidence="16">Chromosome</location>
        <location evidence="16">Telomere</location>
    </subcellularLocation>
    <subcellularLocation>
        <location evidence="1 16">Nucleus</location>
    </subcellularLocation>
</comment>
<dbReference type="InterPro" id="IPR044107">
    <property type="entry name" value="PIKKc_ATM"/>
</dbReference>
<dbReference type="InterPro" id="IPR011009">
    <property type="entry name" value="Kinase-like_dom_sf"/>
</dbReference>
<feature type="domain" description="FATC" evidence="20">
    <location>
        <begin position="3079"/>
        <end position="3111"/>
    </location>
</feature>
<dbReference type="OMA" id="DVRLYRM"/>
<evidence type="ECO:0000256" key="14">
    <source>
        <dbReference type="ARBA" id="ARBA00047899"/>
    </source>
</evidence>
<dbReference type="PROSITE" id="PS51190">
    <property type="entry name" value="FATC"/>
    <property type="match status" value="1"/>
</dbReference>
<evidence type="ECO:0000256" key="12">
    <source>
        <dbReference type="ARBA" id="ARBA00023242"/>
    </source>
</evidence>
<comment type="caution">
    <text evidence="21">The sequence shown here is derived from an EMBL/GenBank/DDBJ whole genome shotgun (WGS) entry which is preliminary data.</text>
</comment>
<dbReference type="SMART" id="SM01342">
    <property type="entry name" value="TAN"/>
    <property type="match status" value="1"/>
</dbReference>
<keyword evidence="10 16" id="KW-0418">Kinase</keyword>
<feature type="compositionally biased region" description="Acidic residues" evidence="17">
    <location>
        <begin position="191"/>
        <end position="204"/>
    </location>
</feature>
<dbReference type="PROSITE" id="PS00916">
    <property type="entry name" value="PI3_4_KINASE_2"/>
    <property type="match status" value="1"/>
</dbReference>
<dbReference type="GO" id="GO:0006281">
    <property type="term" value="P:DNA repair"/>
    <property type="evidence" value="ECO:0007669"/>
    <property type="project" value="InterPro"/>
</dbReference>
<evidence type="ECO:0000256" key="7">
    <source>
        <dbReference type="ARBA" id="ARBA00022679"/>
    </source>
</evidence>
<comment type="similarity">
    <text evidence="2 16">Belongs to the PI3/PI4-kinase family. ATM subfamily.</text>
</comment>
<evidence type="ECO:0000256" key="3">
    <source>
        <dbReference type="ARBA" id="ARBA00011370"/>
    </source>
</evidence>
<dbReference type="EC" id="2.7.11.1" evidence="4 16"/>
<dbReference type="PROSITE" id="PS50290">
    <property type="entry name" value="PI3_4_KINASE_3"/>
    <property type="match status" value="1"/>
</dbReference>
<evidence type="ECO:0000256" key="13">
    <source>
        <dbReference type="ARBA" id="ARBA00025079"/>
    </source>
</evidence>
<reference evidence="21 22" key="1">
    <citation type="submission" date="2016-10" db="EMBL/GenBank/DDBJ databases">
        <title>Genome sequence of the basidiomycete white-rot fungus Trametes pubescens.</title>
        <authorList>
            <person name="Makela M.R."/>
            <person name="Granchi Z."/>
            <person name="Peng M."/>
            <person name="De Vries R.P."/>
            <person name="Grigoriev I."/>
            <person name="Riley R."/>
            <person name="Hilden K."/>
        </authorList>
    </citation>
    <scope>NUCLEOTIDE SEQUENCE [LARGE SCALE GENOMIC DNA]</scope>
    <source>
        <strain evidence="21 22">FBCC735</strain>
    </source>
</reference>
<dbReference type="Pfam" id="PF25030">
    <property type="entry name" value="M-HEAT_ATR"/>
    <property type="match status" value="1"/>
</dbReference>
<dbReference type="InterPro" id="IPR036940">
    <property type="entry name" value="PI3/4_kinase_cat_sf"/>
</dbReference>
<dbReference type="Gene3D" id="1.10.1070.11">
    <property type="entry name" value="Phosphatidylinositol 3-/4-kinase, catalytic domain"/>
    <property type="match status" value="1"/>
</dbReference>
<proteinExistence type="inferred from homology"/>
<dbReference type="CDD" id="cd05171">
    <property type="entry name" value="PIKKc_ATM"/>
    <property type="match status" value="1"/>
</dbReference>
<evidence type="ECO:0000313" key="21">
    <source>
        <dbReference type="EMBL" id="OJT10896.1"/>
    </source>
</evidence>
<protein>
    <recommendedName>
        <fullName evidence="5 16">Serine/threonine-protein kinase Tel1</fullName>
        <ecNumber evidence="4 16">2.7.11.1</ecNumber>
    </recommendedName>
</protein>
<keyword evidence="6 16" id="KW-0723">Serine/threonine-protein kinase</keyword>
<dbReference type="Pfam" id="PF02260">
    <property type="entry name" value="FATC"/>
    <property type="match status" value="1"/>
</dbReference>
<dbReference type="InterPro" id="IPR014009">
    <property type="entry name" value="PIK_FAT"/>
</dbReference>
<dbReference type="SUPFAM" id="SSF56112">
    <property type="entry name" value="Protein kinase-like (PK-like)"/>
    <property type="match status" value="1"/>
</dbReference>
<dbReference type="SMART" id="SM00146">
    <property type="entry name" value="PI3Kc"/>
    <property type="match status" value="1"/>
</dbReference>
<gene>
    <name evidence="21" type="ORF">TRAPUB_12580</name>
</gene>
<dbReference type="InterPro" id="IPR016024">
    <property type="entry name" value="ARM-type_fold"/>
</dbReference>
<evidence type="ECO:0000259" key="18">
    <source>
        <dbReference type="PROSITE" id="PS50290"/>
    </source>
</evidence>
<keyword evidence="16" id="KW-0158">Chromosome</keyword>
<feature type="region of interest" description="Disordered" evidence="17">
    <location>
        <begin position="749"/>
        <end position="787"/>
    </location>
</feature>
<dbReference type="PANTHER" id="PTHR37079">
    <property type="entry name" value="SERINE/THREONINE-PROTEIN KINASE ATM"/>
    <property type="match status" value="1"/>
</dbReference>
<dbReference type="SMART" id="SM01343">
    <property type="entry name" value="FATC"/>
    <property type="match status" value="1"/>
</dbReference>
<dbReference type="InterPro" id="IPR003152">
    <property type="entry name" value="FATC_dom"/>
</dbReference>
<dbReference type="InterPro" id="IPR018936">
    <property type="entry name" value="PI3/4_kinase_CS"/>
</dbReference>
<feature type="domain" description="PI3K/PI4K catalytic" evidence="18">
    <location>
        <begin position="2745"/>
        <end position="3061"/>
    </location>
</feature>
<evidence type="ECO:0000256" key="10">
    <source>
        <dbReference type="ARBA" id="ARBA00022777"/>
    </source>
</evidence>
<evidence type="ECO:0000313" key="22">
    <source>
        <dbReference type="Proteomes" id="UP000184267"/>
    </source>
</evidence>
<evidence type="ECO:0000256" key="16">
    <source>
        <dbReference type="RuleBase" id="RU365027"/>
    </source>
</evidence>
<comment type="catalytic activity">
    <reaction evidence="14 16">
        <text>L-threonyl-[protein] + ATP = O-phospho-L-threonyl-[protein] + ADP + H(+)</text>
        <dbReference type="Rhea" id="RHEA:46608"/>
        <dbReference type="Rhea" id="RHEA-COMP:11060"/>
        <dbReference type="Rhea" id="RHEA-COMP:11605"/>
        <dbReference type="ChEBI" id="CHEBI:15378"/>
        <dbReference type="ChEBI" id="CHEBI:30013"/>
        <dbReference type="ChEBI" id="CHEBI:30616"/>
        <dbReference type="ChEBI" id="CHEBI:61977"/>
        <dbReference type="ChEBI" id="CHEBI:456216"/>
        <dbReference type="EC" id="2.7.11.1"/>
    </reaction>
</comment>
<evidence type="ECO:0000256" key="4">
    <source>
        <dbReference type="ARBA" id="ARBA00012513"/>
    </source>
</evidence>
<comment type="subunit">
    <text evidence="3">Associates with DNA double-strand breaks.</text>
</comment>
<dbReference type="GO" id="GO:0006325">
    <property type="term" value="P:chromatin organization"/>
    <property type="evidence" value="ECO:0007669"/>
    <property type="project" value="UniProtKB-KW"/>
</dbReference>
<dbReference type="GO" id="GO:0000781">
    <property type="term" value="C:chromosome, telomeric region"/>
    <property type="evidence" value="ECO:0007669"/>
    <property type="project" value="UniProtKB-SubCell"/>
</dbReference>
<feature type="region of interest" description="Disordered" evidence="17">
    <location>
        <begin position="186"/>
        <end position="254"/>
    </location>
</feature>
<dbReference type="EMBL" id="MNAD01000712">
    <property type="protein sequence ID" value="OJT10896.1"/>
    <property type="molecule type" value="Genomic_DNA"/>
</dbReference>
<keyword evidence="16" id="KW-0156">Chromatin regulator</keyword>
<comment type="function">
    <text evidence="13 16">Serine/threonine protein kinase which activates checkpoint signaling upon genotoxic stresses such as ionizing radiation (IR), ultraviolet light (UV), or DNA replication stalling, thereby acting as a DNA damage sensor. Recognizes the substrate consensus sequence [ST]-Q. Phosphorylates histone H2A to form H2AS128ph (gamma-H2A) at sites of DNA damage, involved in the regulation of DNA damage response mechanism. Required for the control of telomere length and genome stability.</text>
</comment>
<dbReference type="Pfam" id="PF00454">
    <property type="entry name" value="PI3_PI4_kinase"/>
    <property type="match status" value="1"/>
</dbReference>
<dbReference type="GO" id="GO:0004674">
    <property type="term" value="F:protein serine/threonine kinase activity"/>
    <property type="evidence" value="ECO:0007669"/>
    <property type="project" value="UniProtKB-KW"/>
</dbReference>
<dbReference type="InterPro" id="IPR056802">
    <property type="entry name" value="ATR-like_M-HEAT"/>
</dbReference>
<dbReference type="Gene3D" id="3.30.1010.10">
    <property type="entry name" value="Phosphatidylinositol 3-kinase Catalytic Subunit, Chain A, domain 4"/>
    <property type="match status" value="1"/>
</dbReference>
<comment type="catalytic activity">
    <reaction evidence="15">
        <text>L-seryl-[protein] + ATP = O-phospho-L-seryl-[protein] + ADP + H(+)</text>
        <dbReference type="Rhea" id="RHEA:17989"/>
        <dbReference type="Rhea" id="RHEA-COMP:9863"/>
        <dbReference type="Rhea" id="RHEA-COMP:11604"/>
        <dbReference type="ChEBI" id="CHEBI:15378"/>
        <dbReference type="ChEBI" id="CHEBI:29999"/>
        <dbReference type="ChEBI" id="CHEBI:30616"/>
        <dbReference type="ChEBI" id="CHEBI:83421"/>
        <dbReference type="ChEBI" id="CHEBI:456216"/>
        <dbReference type="EC" id="2.7.11.1"/>
    </reaction>
</comment>
<feature type="region of interest" description="Disordered" evidence="17">
    <location>
        <begin position="2639"/>
        <end position="2658"/>
    </location>
</feature>
<keyword evidence="11 16" id="KW-0067">ATP-binding</keyword>
<keyword evidence="22" id="KW-1185">Reference proteome</keyword>
<dbReference type="InterPro" id="IPR000403">
    <property type="entry name" value="PI3/4_kinase_cat_dom"/>
</dbReference>
<evidence type="ECO:0000256" key="6">
    <source>
        <dbReference type="ARBA" id="ARBA00022527"/>
    </source>
</evidence>
<organism evidence="21 22">
    <name type="scientific">Trametes pubescens</name>
    <name type="common">White-rot fungus</name>
    <dbReference type="NCBI Taxonomy" id="154538"/>
    <lineage>
        <taxon>Eukaryota</taxon>
        <taxon>Fungi</taxon>
        <taxon>Dikarya</taxon>
        <taxon>Basidiomycota</taxon>
        <taxon>Agaricomycotina</taxon>
        <taxon>Agaricomycetes</taxon>
        <taxon>Polyporales</taxon>
        <taxon>Polyporaceae</taxon>
        <taxon>Trametes</taxon>
    </lineage>
</organism>
<dbReference type="PANTHER" id="PTHR37079:SF4">
    <property type="entry name" value="SERINE_THREONINE-PROTEIN KINASE ATM"/>
    <property type="match status" value="1"/>
</dbReference>
<evidence type="ECO:0000256" key="17">
    <source>
        <dbReference type="SAM" id="MobiDB-lite"/>
    </source>
</evidence>
<evidence type="ECO:0000259" key="19">
    <source>
        <dbReference type="PROSITE" id="PS51189"/>
    </source>
</evidence>
<keyword evidence="9 16" id="KW-0227">DNA damage</keyword>
<accession>A0A1M2VTL7</accession>
<keyword evidence="8 16" id="KW-0547">Nucleotide-binding</keyword>
<feature type="domain" description="FAT" evidence="19">
    <location>
        <begin position="2022"/>
        <end position="2632"/>
    </location>
</feature>
<evidence type="ECO:0000259" key="20">
    <source>
        <dbReference type="PROSITE" id="PS51190"/>
    </source>
</evidence>